<evidence type="ECO:0000256" key="2">
    <source>
        <dbReference type="ARBA" id="ARBA00022448"/>
    </source>
</evidence>
<evidence type="ECO:0000313" key="7">
    <source>
        <dbReference type="EMBL" id="KAJ4393231.1"/>
    </source>
</evidence>
<reference evidence="7" key="1">
    <citation type="submission" date="2022-10" db="EMBL/GenBank/DDBJ databases">
        <title>Tapping the CABI collections for fungal endophytes: first genome assemblies for Collariella, Neodidymelliopsis, Ascochyta clinopodiicola, Didymella pomorum, Didymosphaeria variabile, Neocosmospora piperis and Neocucurbitaria cava.</title>
        <authorList>
            <person name="Hill R."/>
        </authorList>
    </citation>
    <scope>NUCLEOTIDE SEQUENCE</scope>
    <source>
        <strain evidence="7">IMI 355082</strain>
    </source>
</reference>
<comment type="subcellular location">
    <subcellularLocation>
        <location evidence="1">Membrane</location>
        <topology evidence="1">Multi-pass membrane protein</topology>
    </subcellularLocation>
</comment>
<feature type="transmembrane region" description="Helical" evidence="6">
    <location>
        <begin position="456"/>
        <end position="473"/>
    </location>
</feature>
<evidence type="ECO:0000256" key="6">
    <source>
        <dbReference type="SAM" id="Phobius"/>
    </source>
</evidence>
<accession>A0A9W8YWJ3</accession>
<dbReference type="InterPro" id="IPR036259">
    <property type="entry name" value="MFS_trans_sf"/>
</dbReference>
<evidence type="ECO:0000313" key="8">
    <source>
        <dbReference type="Proteomes" id="UP001140453"/>
    </source>
</evidence>
<dbReference type="GO" id="GO:0016020">
    <property type="term" value="C:membrane"/>
    <property type="evidence" value="ECO:0007669"/>
    <property type="project" value="UniProtKB-SubCell"/>
</dbReference>
<feature type="transmembrane region" description="Helical" evidence="6">
    <location>
        <begin position="248"/>
        <end position="269"/>
    </location>
</feature>
<evidence type="ECO:0008006" key="9">
    <source>
        <dbReference type="Google" id="ProtNLM"/>
    </source>
</evidence>
<keyword evidence="3 6" id="KW-0812">Transmembrane</keyword>
<keyword evidence="4 6" id="KW-1133">Transmembrane helix</keyword>
<comment type="caution">
    <text evidence="7">The sequence shown here is derived from an EMBL/GenBank/DDBJ whole genome shotgun (WGS) entry which is preliminary data.</text>
</comment>
<keyword evidence="5 6" id="KW-0472">Membrane</keyword>
<evidence type="ECO:0000256" key="3">
    <source>
        <dbReference type="ARBA" id="ARBA00022692"/>
    </source>
</evidence>
<dbReference type="PANTHER" id="PTHR43791:SF29">
    <property type="entry name" value="MAJOR FACILITATOR SUPERFAMILY (MFS) PROFILE DOMAIN-CONTAINING PROTEIN"/>
    <property type="match status" value="1"/>
</dbReference>
<dbReference type="FunFam" id="1.20.1250.20:FF:000247">
    <property type="entry name" value="MFS general substrate transporter"/>
    <property type="match status" value="1"/>
</dbReference>
<feature type="transmembrane region" description="Helical" evidence="6">
    <location>
        <begin position="493"/>
        <end position="512"/>
    </location>
</feature>
<evidence type="ECO:0000256" key="5">
    <source>
        <dbReference type="ARBA" id="ARBA00023136"/>
    </source>
</evidence>
<keyword evidence="2" id="KW-0813">Transport</keyword>
<dbReference type="Gene3D" id="1.20.1250.20">
    <property type="entry name" value="MFS general substrate transporter like domains"/>
    <property type="match status" value="1"/>
</dbReference>
<dbReference type="InterPro" id="IPR011701">
    <property type="entry name" value="MFS"/>
</dbReference>
<name>A0A9W8YWJ3_9PEZI</name>
<dbReference type="Proteomes" id="UP001140453">
    <property type="component" value="Unassembled WGS sequence"/>
</dbReference>
<dbReference type="PANTHER" id="PTHR43791">
    <property type="entry name" value="PERMEASE-RELATED"/>
    <property type="match status" value="1"/>
</dbReference>
<evidence type="ECO:0000256" key="4">
    <source>
        <dbReference type="ARBA" id="ARBA00022989"/>
    </source>
</evidence>
<keyword evidence="8" id="KW-1185">Reference proteome</keyword>
<dbReference type="AlphaFoldDB" id="A0A9W8YWJ3"/>
<gene>
    <name evidence="7" type="ORF">N0V93_002439</name>
</gene>
<feature type="transmembrane region" description="Helical" evidence="6">
    <location>
        <begin position="319"/>
        <end position="341"/>
    </location>
</feature>
<dbReference type="OrthoDB" id="1935484at2759"/>
<dbReference type="SUPFAM" id="SSF103473">
    <property type="entry name" value="MFS general substrate transporter"/>
    <property type="match status" value="1"/>
</dbReference>
<feature type="transmembrane region" description="Helical" evidence="6">
    <location>
        <begin position="361"/>
        <end position="381"/>
    </location>
</feature>
<organism evidence="7 8">
    <name type="scientific">Gnomoniopsis smithogilvyi</name>
    <dbReference type="NCBI Taxonomy" id="1191159"/>
    <lineage>
        <taxon>Eukaryota</taxon>
        <taxon>Fungi</taxon>
        <taxon>Dikarya</taxon>
        <taxon>Ascomycota</taxon>
        <taxon>Pezizomycotina</taxon>
        <taxon>Sordariomycetes</taxon>
        <taxon>Sordariomycetidae</taxon>
        <taxon>Diaporthales</taxon>
        <taxon>Gnomoniaceae</taxon>
        <taxon>Gnomoniopsis</taxon>
    </lineage>
</organism>
<sequence length="550" mass="62475">MAAQPVTIRSSVEYGTDNKALAQIAHESSESLSSTTFQKNPFLDQDVAAHYRELYEKAQYECRHVFDPSLEWTPAEEKAIVRKLDWRVSLWACVAFAALNIDRKNIAQAVSDNMLDDLGLSTNSYNYGNTIFLVSFLLAEIPSQLVSKKFGPDRWIPTQMVLWSIVAASQAAITGQAGFYATRSLLGILEGGFIPDLVLYMSYWYTSRELPIRLSFFWSALSLTVILNALMAYGLLRMRGIQDLAGWRWLFLIEGLLTLVIGAGSFFCMPASAVQTKSWWCPNGWFSDREIGIIVNRVLRDDPSKGDMHNRQAITPRRLWRALSDYDLWPLYLIGLFVYVPQSPPSTYLTLTLKSLGFDTFTTNLLTIPSTAIGILTLLGITWISERVNERSLVSSFQAWWTLPCILALRFWPGVLTSSTAWSTFALVTVLLSYPYVHAIVVAWTSTNSGSVRTRTISAAVYNCAVQVGNVYSANIYRDDDKPLYHRGNDVLIGINVLAILLFFGTKAYYMWRNRVRETKWRAMTDEERRVYLETTKDEGNKRLDFRFVH</sequence>
<feature type="transmembrane region" description="Helical" evidence="6">
    <location>
        <begin position="393"/>
        <end position="412"/>
    </location>
</feature>
<dbReference type="GO" id="GO:0022857">
    <property type="term" value="F:transmembrane transporter activity"/>
    <property type="evidence" value="ECO:0007669"/>
    <property type="project" value="InterPro"/>
</dbReference>
<dbReference type="Pfam" id="PF07690">
    <property type="entry name" value="MFS_1"/>
    <property type="match status" value="1"/>
</dbReference>
<protein>
    <recommendedName>
        <fullName evidence="9">Allantoate permease</fullName>
    </recommendedName>
</protein>
<evidence type="ECO:0000256" key="1">
    <source>
        <dbReference type="ARBA" id="ARBA00004141"/>
    </source>
</evidence>
<dbReference type="FunFam" id="1.20.1250.20:FF:000106">
    <property type="entry name" value="MFS transporter, putative"/>
    <property type="match status" value="1"/>
</dbReference>
<dbReference type="EMBL" id="JAPEVB010000002">
    <property type="protein sequence ID" value="KAJ4393231.1"/>
    <property type="molecule type" value="Genomic_DNA"/>
</dbReference>
<feature type="transmembrane region" description="Helical" evidence="6">
    <location>
        <begin position="216"/>
        <end position="236"/>
    </location>
</feature>
<proteinExistence type="predicted"/>
<feature type="transmembrane region" description="Helical" evidence="6">
    <location>
        <begin position="424"/>
        <end position="444"/>
    </location>
</feature>